<evidence type="ECO:0000313" key="2">
    <source>
        <dbReference type="EMBL" id="KAG5575961.1"/>
    </source>
</evidence>
<reference evidence="2 3" key="1">
    <citation type="submission" date="2020-09" db="EMBL/GenBank/DDBJ databases">
        <title>De no assembly of potato wild relative species, Solanum commersonii.</title>
        <authorList>
            <person name="Cho K."/>
        </authorList>
    </citation>
    <scope>NUCLEOTIDE SEQUENCE [LARGE SCALE GENOMIC DNA]</scope>
    <source>
        <strain evidence="2">LZ3.2</strain>
        <tissue evidence="2">Leaf</tissue>
    </source>
</reference>
<feature type="compositionally biased region" description="Polar residues" evidence="1">
    <location>
        <begin position="34"/>
        <end position="52"/>
    </location>
</feature>
<comment type="caution">
    <text evidence="2">The sequence shown here is derived from an EMBL/GenBank/DDBJ whole genome shotgun (WGS) entry which is preliminary data.</text>
</comment>
<keyword evidence="3" id="KW-1185">Reference proteome</keyword>
<organism evidence="2 3">
    <name type="scientific">Solanum commersonii</name>
    <name type="common">Commerson's wild potato</name>
    <name type="synonym">Commerson's nightshade</name>
    <dbReference type="NCBI Taxonomy" id="4109"/>
    <lineage>
        <taxon>Eukaryota</taxon>
        <taxon>Viridiplantae</taxon>
        <taxon>Streptophyta</taxon>
        <taxon>Embryophyta</taxon>
        <taxon>Tracheophyta</taxon>
        <taxon>Spermatophyta</taxon>
        <taxon>Magnoliopsida</taxon>
        <taxon>eudicotyledons</taxon>
        <taxon>Gunneridae</taxon>
        <taxon>Pentapetalae</taxon>
        <taxon>asterids</taxon>
        <taxon>lamiids</taxon>
        <taxon>Solanales</taxon>
        <taxon>Solanaceae</taxon>
        <taxon>Solanoideae</taxon>
        <taxon>Solaneae</taxon>
        <taxon>Solanum</taxon>
    </lineage>
</organism>
<accession>A0A9J5WJC0</accession>
<feature type="compositionally biased region" description="Polar residues" evidence="1">
    <location>
        <begin position="59"/>
        <end position="91"/>
    </location>
</feature>
<proteinExistence type="predicted"/>
<dbReference type="AlphaFoldDB" id="A0A9J5WJC0"/>
<dbReference type="Proteomes" id="UP000824120">
    <property type="component" value="Chromosome 11"/>
</dbReference>
<evidence type="ECO:0000313" key="3">
    <source>
        <dbReference type="Proteomes" id="UP000824120"/>
    </source>
</evidence>
<dbReference type="EMBL" id="JACXVP010000011">
    <property type="protein sequence ID" value="KAG5575961.1"/>
    <property type="molecule type" value="Genomic_DNA"/>
</dbReference>
<gene>
    <name evidence="2" type="ORF">H5410_056095</name>
</gene>
<dbReference type="OrthoDB" id="10336669at2759"/>
<feature type="region of interest" description="Disordered" evidence="1">
    <location>
        <begin position="34"/>
        <end position="91"/>
    </location>
</feature>
<evidence type="ECO:0000256" key="1">
    <source>
        <dbReference type="SAM" id="MobiDB-lite"/>
    </source>
</evidence>
<protein>
    <submittedName>
        <fullName evidence="2">Uncharacterized protein</fullName>
    </submittedName>
</protein>
<name>A0A9J5WJC0_SOLCO</name>
<sequence length="91" mass="10045">MNINTGGGDKLFAQWSVVKPSDFLMNHDQHQFMNHQGVNTDTGHQGVNTDTNGGDRLFPQQSVVEPSYFSMTQGSAHELLPQQNDTEPTNA</sequence>